<evidence type="ECO:0000313" key="8">
    <source>
        <dbReference type="Proteomes" id="UP000586722"/>
    </source>
</evidence>
<dbReference type="EMBL" id="JAABLQ010000001">
    <property type="protein sequence ID" value="NBN78535.1"/>
    <property type="molecule type" value="Genomic_DNA"/>
</dbReference>
<organism evidence="7 8">
    <name type="scientific">Pannonibacter tanglangensis</name>
    <dbReference type="NCBI Taxonomy" id="2750084"/>
    <lineage>
        <taxon>Bacteria</taxon>
        <taxon>Pseudomonadati</taxon>
        <taxon>Pseudomonadota</taxon>
        <taxon>Alphaproteobacteria</taxon>
        <taxon>Hyphomicrobiales</taxon>
        <taxon>Stappiaceae</taxon>
        <taxon>Pannonibacter</taxon>
    </lineage>
</organism>
<dbReference type="SUPFAM" id="SSF51703">
    <property type="entry name" value="Cobalamin (vitamin B12)-dependent enzymes"/>
    <property type="match status" value="1"/>
</dbReference>
<dbReference type="GO" id="GO:0031419">
    <property type="term" value="F:cobalamin binding"/>
    <property type="evidence" value="ECO:0007669"/>
    <property type="project" value="UniProtKB-KW"/>
</dbReference>
<keyword evidence="3" id="KW-0846">Cobalamin</keyword>
<evidence type="ECO:0000256" key="5">
    <source>
        <dbReference type="ARBA" id="ARBA00023285"/>
    </source>
</evidence>
<comment type="similarity">
    <text evidence="2">Belongs to the methylmalonyl-CoA mutase family.</text>
</comment>
<evidence type="ECO:0000259" key="6">
    <source>
        <dbReference type="Pfam" id="PF01642"/>
    </source>
</evidence>
<keyword evidence="5" id="KW-0170">Cobalt</keyword>
<gene>
    <name evidence="7" type="ORF">GWI72_09670</name>
</gene>
<dbReference type="Gene3D" id="3.20.20.240">
    <property type="entry name" value="Methylmalonyl-CoA mutase"/>
    <property type="match status" value="1"/>
</dbReference>
<reference evidence="8" key="1">
    <citation type="submission" date="2020-01" db="EMBL/GenBank/DDBJ databases">
        <authorList>
            <person name="Fang Y."/>
            <person name="Sun R."/>
            <person name="Nie L."/>
            <person name="He J."/>
            <person name="Hao L."/>
            <person name="Wang L."/>
            <person name="Su S."/>
            <person name="Lv E."/>
            <person name="Zhang Z."/>
            <person name="Xie R."/>
            <person name="Liu H."/>
        </authorList>
    </citation>
    <scope>NUCLEOTIDE SEQUENCE [LARGE SCALE GENOMIC DNA]</scope>
    <source>
        <strain evidence="8">XCT-53</strain>
    </source>
</reference>
<dbReference type="PANTHER" id="PTHR48101:SF4">
    <property type="entry name" value="METHYLMALONYL-COA MUTASE, MITOCHONDRIAL"/>
    <property type="match status" value="1"/>
</dbReference>
<evidence type="ECO:0000256" key="1">
    <source>
        <dbReference type="ARBA" id="ARBA00001922"/>
    </source>
</evidence>
<dbReference type="GO" id="GO:0019678">
    <property type="term" value="P:propionate metabolic process, methylmalonyl pathway"/>
    <property type="evidence" value="ECO:0007669"/>
    <property type="project" value="TreeGrafter"/>
</dbReference>
<protein>
    <submittedName>
        <fullName evidence="7">Methylmalonyl-CoA mutase</fullName>
    </submittedName>
</protein>
<dbReference type="PANTHER" id="PTHR48101">
    <property type="entry name" value="METHYLMALONYL-COA MUTASE, MITOCHONDRIAL-RELATED"/>
    <property type="match status" value="1"/>
</dbReference>
<keyword evidence="8" id="KW-1185">Reference proteome</keyword>
<comment type="caution">
    <text evidence="7">The sequence shown here is derived from an EMBL/GenBank/DDBJ whole genome shotgun (WGS) entry which is preliminary data.</text>
</comment>
<evidence type="ECO:0000256" key="2">
    <source>
        <dbReference type="ARBA" id="ARBA00008465"/>
    </source>
</evidence>
<sequence>MAHQQSDFAADEGRWLEAVDKALKGAPRDRLTSRTEDGLAISPLYAPRRDASPQAGRAVGAPWRIIQRIDHPDAAAANELMLQDLEGGADGIELVLASSSHARGFGVAGQDIEAFARLFDTVLLDLIEIRLDGGYETSSALALLVALAEQRGLDPSRLNLVSNSDYIGKLVHTGVLRSEIPMLRRRMLDIVGFCSDRGIAAPILNGDGRLWHDRGATAVQELAFTLAAILTYFRDLEAAGVPWDRLPQLVGVTLVAEADQFGTIAKARALRRLWAGLLEGAGLPQIPARLHMETSWRMMTRVDPYVNMLRGTVAAFAAGIGGADSVTVLPFTQALGLPDAFARRVARNTQAILIEESNLHRVADPGAGSGAIEARTEELAAAAWSLFQQIEAGGGLLQGLTEGRPQQLIREARLARDRKIATRRLPLTGVSAFPNIAEAPVRVLAVETDDVFPARHPFGLPVPGRGEQLSAVTEALKRGASLIDITASRPPVEPLRIATLPVYRVAEPYEKLREAAAVADPAKAAVFLATIGPLAQFTARATWTKNVFEAGGLRTPGGEEVADLPALVAAFRASGTRVACLVSSDRIYGESAAEAARQLAEAGAETLCLAGKPGDLEASLRAAGVSIFLHEGCDILDLLTGLHARLGLAPVPPAPAAEGSPS</sequence>
<dbReference type="SUPFAM" id="SSF52242">
    <property type="entry name" value="Cobalamin (vitamin B12)-binding domain"/>
    <property type="match status" value="1"/>
</dbReference>
<dbReference type="Proteomes" id="UP000586722">
    <property type="component" value="Unassembled WGS sequence"/>
</dbReference>
<evidence type="ECO:0000313" key="7">
    <source>
        <dbReference type="EMBL" id="NBN78535.1"/>
    </source>
</evidence>
<dbReference type="GO" id="GO:0046872">
    <property type="term" value="F:metal ion binding"/>
    <property type="evidence" value="ECO:0007669"/>
    <property type="project" value="InterPro"/>
</dbReference>
<dbReference type="GO" id="GO:0004494">
    <property type="term" value="F:methylmalonyl-CoA mutase activity"/>
    <property type="evidence" value="ECO:0007669"/>
    <property type="project" value="UniProtKB-EC"/>
</dbReference>
<dbReference type="AlphaFoldDB" id="A0A7X5F4D2"/>
<evidence type="ECO:0000256" key="4">
    <source>
        <dbReference type="ARBA" id="ARBA00023235"/>
    </source>
</evidence>
<evidence type="ECO:0000256" key="3">
    <source>
        <dbReference type="ARBA" id="ARBA00022628"/>
    </source>
</evidence>
<proteinExistence type="inferred from homology"/>
<dbReference type="InterPro" id="IPR036724">
    <property type="entry name" value="Cobalamin-bd_sf"/>
</dbReference>
<dbReference type="InterPro" id="IPR006099">
    <property type="entry name" value="MeMalonylCoA_mutase_a/b_cat"/>
</dbReference>
<feature type="domain" description="Methylmalonyl-CoA mutase alpha/beta chain catalytic" evidence="6">
    <location>
        <begin position="59"/>
        <end position="450"/>
    </location>
</feature>
<accession>A0A7X5F4D2</accession>
<dbReference type="Pfam" id="PF01642">
    <property type="entry name" value="MM_CoA_mutase"/>
    <property type="match status" value="1"/>
</dbReference>
<keyword evidence="4" id="KW-0413">Isomerase</keyword>
<dbReference type="InterPro" id="IPR016176">
    <property type="entry name" value="Cbl-dep_enz_cat"/>
</dbReference>
<dbReference type="GO" id="GO:0005737">
    <property type="term" value="C:cytoplasm"/>
    <property type="evidence" value="ECO:0007669"/>
    <property type="project" value="TreeGrafter"/>
</dbReference>
<dbReference type="Gene3D" id="3.40.50.280">
    <property type="entry name" value="Cobalamin-binding domain"/>
    <property type="match status" value="1"/>
</dbReference>
<dbReference type="RefSeq" id="WP_161674345.1">
    <property type="nucleotide sequence ID" value="NZ_JAABLP010000001.1"/>
</dbReference>
<comment type="cofactor">
    <cofactor evidence="1">
        <name>adenosylcob(III)alamin</name>
        <dbReference type="ChEBI" id="CHEBI:18408"/>
    </cofactor>
</comment>
<name>A0A7X5F4D2_9HYPH</name>